<evidence type="ECO:0000256" key="1">
    <source>
        <dbReference type="SAM" id="MobiDB-lite"/>
    </source>
</evidence>
<proteinExistence type="predicted"/>
<gene>
    <name evidence="2" type="ORF">EDB81DRAFT_853019</name>
</gene>
<organism evidence="2 3">
    <name type="scientific">Dactylonectria macrodidyma</name>
    <dbReference type="NCBI Taxonomy" id="307937"/>
    <lineage>
        <taxon>Eukaryota</taxon>
        <taxon>Fungi</taxon>
        <taxon>Dikarya</taxon>
        <taxon>Ascomycota</taxon>
        <taxon>Pezizomycotina</taxon>
        <taxon>Sordariomycetes</taxon>
        <taxon>Hypocreomycetidae</taxon>
        <taxon>Hypocreales</taxon>
        <taxon>Nectriaceae</taxon>
        <taxon>Dactylonectria</taxon>
    </lineage>
</organism>
<feature type="compositionally biased region" description="Basic and acidic residues" evidence="1">
    <location>
        <begin position="1520"/>
        <end position="1540"/>
    </location>
</feature>
<accession>A0A9P9FNR7</accession>
<feature type="compositionally biased region" description="Low complexity" evidence="1">
    <location>
        <begin position="1592"/>
        <end position="1608"/>
    </location>
</feature>
<feature type="compositionally biased region" description="Basic and acidic residues" evidence="1">
    <location>
        <begin position="1181"/>
        <end position="1193"/>
    </location>
</feature>
<feature type="compositionally biased region" description="Low complexity" evidence="1">
    <location>
        <begin position="1222"/>
        <end position="1250"/>
    </location>
</feature>
<feature type="region of interest" description="Disordered" evidence="1">
    <location>
        <begin position="1163"/>
        <end position="1292"/>
    </location>
</feature>
<feature type="compositionally biased region" description="Basic residues" evidence="1">
    <location>
        <begin position="1579"/>
        <end position="1591"/>
    </location>
</feature>
<feature type="compositionally biased region" description="Basic and acidic residues" evidence="1">
    <location>
        <begin position="1163"/>
        <end position="1172"/>
    </location>
</feature>
<dbReference type="OrthoDB" id="4850289at2759"/>
<comment type="caution">
    <text evidence="2">The sequence shown here is derived from an EMBL/GenBank/DDBJ whole genome shotgun (WGS) entry which is preliminary data.</text>
</comment>
<feature type="compositionally biased region" description="Low complexity" evidence="1">
    <location>
        <begin position="1564"/>
        <end position="1577"/>
    </location>
</feature>
<feature type="compositionally biased region" description="Acidic residues" evidence="1">
    <location>
        <begin position="1466"/>
        <end position="1480"/>
    </location>
</feature>
<feature type="region of interest" description="Disordered" evidence="1">
    <location>
        <begin position="1107"/>
        <end position="1126"/>
    </location>
</feature>
<feature type="region of interest" description="Disordered" evidence="1">
    <location>
        <begin position="1440"/>
        <end position="1623"/>
    </location>
</feature>
<feature type="region of interest" description="Disordered" evidence="1">
    <location>
        <begin position="1396"/>
        <end position="1422"/>
    </location>
</feature>
<dbReference type="EMBL" id="JAGMUV010000003">
    <property type="protein sequence ID" value="KAH7166332.1"/>
    <property type="molecule type" value="Genomic_DNA"/>
</dbReference>
<evidence type="ECO:0000313" key="3">
    <source>
        <dbReference type="Proteomes" id="UP000738349"/>
    </source>
</evidence>
<sequence length="1623" mass="182704">MEEVSAKPVFEYVTPEVAAERLNPAIKPTDAKWREVHEKFTLLLNDKDKTIQQILKENFTRHEARLFVPSDRPEVKELQDSHAERYKVVREGRFKNVEPTLSVKMTMLYFGVPVEPMDSPLDEIAAFLDPREPEGPMFEIAPPLHFLTAHKHRNWGDDALRAREDRIQPVPIRRNLAPTLSLRGGAAGEEEPQDLVDTIDYVPAGEEAVDPSDDWVNLYGVQGVIPFVPEKWRSFSAAVRQLLSLRFADARARHFVFVHFDKRTHQVLNHVKEPLPLTKDSPVVKFIQKHCESEWHDKDCCAFYVKEVTDGRRDYVWEPQSGQFKADLAKISYPVFDKTRDPEQKIVRYAYLAFPRVKEKEKFSIDGFNPDHFDAHFHTAVEVLTGRPKGSFLHGVYSLVDENGPKPTPLGISDYAQNLRERGFYFNYQGSYGGMVLKPTLWPLLHPLSNPKGSWALHAAPMEKNQIAFVLPNTYLEVHPMVERQDVTGSGPWSGAHALIWSLVNKRPLEQNETRPLDKQVRLLPGGTALGKVIDRKEEGLLYPCPPGKDSAAELAKFLDKLVDSGAEPFVLIHRVYKPGMAKFLPSWWKNPVKSQCVDMPPLGSSLKDFRDSVRALCEAAKYNGQYNPEADTVILESQHALNNGRYEFSHLVVTPQTTEDDWYRIRARITTNVVQVKVQSDRVKDWKASISKSNTWGARISSGQSHWEPVDDVTLKRNVRAVELEKNPARLTDAPPQRRGPGRGYRFGRDDNDVNVGESAGGEDEFSWSPERPRSPNPIDSDERFSSYAVQPSIFDNYDKFQWINGRMVLNRAPKIPINAPPQEPILRTTSSVPMVSKGILTPSEQGRLQDDFWELRNMMLKRTAKCPYKGCDFACRLDKKGDMHVHLAESHRTESCPFCPSPLWEFWDQTQRRDHLRTEHAAKLAGILGVPVPEPANAAGVEELAEGPPRKRTFTAAFSGYRARRPGDPSLMAELRAQAVSRTGTTPTGQRYRPKDRLRRLEHPLTNWYDHRGRVQYKDPCVRCHIVACPRPDLEKLDAHDVYEHFDTLHPVAMSMCPFCDLPFEVSTKDDGAAGSKNRRPRDEIILHLDCHVNSLWDDLAARAPNASRSQQTESSHAPEVASRDEDRVFQIIRKCPFYSECGAVVQWMTPEQLRRHIRTEHAKDVHPPPREASSLHGSFDRAQDDPDEHSGSAVPKSALKKASRAAKTPLKPLPRPKTTRTPAASASASASEDSSRSTSTSKTATSRGRNVKKTPGSKLRSVQASIELTDETSEDQRSTGGTRALSPDWDEVLDPEVDDFLPDEGMYCSRCLRKVPKYPGGSNDGSEMTTAEQMERHMAKDGCCQIRRGLGEPKSKLPNRSGWLPSSLRDLGKIKSKFLKDYPAYVNTIYPTNKSDNNSSKWRSDPNNPDNKDAWGAPWPAVQGMLFPSISVTVEEATASSRSKKTPFKGKVFDPNYKHQGEADSDDDSDLDVDDNIDLQGSNRKRKRAKGPKNPLDPNYRFQKQDDPDDGLEPEFDDTKEFLESSPRLEDLAESGKGKRKRANTATEEPEAGPSQKKPKPSAAPREALKTPAKPLKPKPTPKTKGKAKTSAQSSAVPSRASSRQRAAREKSVASSKQGS</sequence>
<keyword evidence="3" id="KW-1185">Reference proteome</keyword>
<evidence type="ECO:0000313" key="2">
    <source>
        <dbReference type="EMBL" id="KAH7166332.1"/>
    </source>
</evidence>
<dbReference type="Proteomes" id="UP000738349">
    <property type="component" value="Unassembled WGS sequence"/>
</dbReference>
<protein>
    <submittedName>
        <fullName evidence="2">Uncharacterized protein</fullName>
    </submittedName>
</protein>
<reference evidence="2" key="1">
    <citation type="journal article" date="2021" name="Nat. Commun.">
        <title>Genetic determinants of endophytism in the Arabidopsis root mycobiome.</title>
        <authorList>
            <person name="Mesny F."/>
            <person name="Miyauchi S."/>
            <person name="Thiergart T."/>
            <person name="Pickel B."/>
            <person name="Atanasova L."/>
            <person name="Karlsson M."/>
            <person name="Huettel B."/>
            <person name="Barry K.W."/>
            <person name="Haridas S."/>
            <person name="Chen C."/>
            <person name="Bauer D."/>
            <person name="Andreopoulos W."/>
            <person name="Pangilinan J."/>
            <person name="LaButti K."/>
            <person name="Riley R."/>
            <person name="Lipzen A."/>
            <person name="Clum A."/>
            <person name="Drula E."/>
            <person name="Henrissat B."/>
            <person name="Kohler A."/>
            <person name="Grigoriev I.V."/>
            <person name="Martin F.M."/>
            <person name="Hacquard S."/>
        </authorList>
    </citation>
    <scope>NUCLEOTIDE SEQUENCE</scope>
    <source>
        <strain evidence="2">MPI-CAGE-AT-0147</strain>
    </source>
</reference>
<feature type="compositionally biased region" description="Polar residues" evidence="1">
    <location>
        <begin position="1109"/>
        <end position="1118"/>
    </location>
</feature>
<name>A0A9P9FNR7_9HYPO</name>
<feature type="compositionally biased region" description="Acidic residues" evidence="1">
    <location>
        <begin position="1510"/>
        <end position="1519"/>
    </location>
</feature>
<feature type="compositionally biased region" description="Polar residues" evidence="1">
    <location>
        <begin position="1396"/>
        <end position="1412"/>
    </location>
</feature>
<feature type="region of interest" description="Disordered" evidence="1">
    <location>
        <begin position="727"/>
        <end position="784"/>
    </location>
</feature>